<sequence>MDKRKIAVNTGCVCLIILFIFGFYQLIQWDNTSRRGQEEAKKQKELDEAEAEEKAYERAKEYMENYRISLQESMQAAGIEDIRVSYEQYNQSTYSSVYNYWDDDPDYQYFYYELSYYCDSIDSIFEEATQDGNYDSFIELMERECKIKDQRPVEVDGFYKIFVGDRKYAVKINERDPEGELTISREYGVYYRLVQGEDGYELYTNRGKIYPKEDMEEDNESKNNAGSNSNSGSTNSSGSSYGHAGGYGSGSFYGNASGSGSGSTSGHSSGSGSLKKTDPYDVDDYDDPDDFAEEWAEDFGDGDYDDGYDDAYDYWEEEYDD</sequence>
<dbReference type="OrthoDB" id="9923250at2"/>
<feature type="transmembrane region" description="Helical" evidence="3">
    <location>
        <begin position="6"/>
        <end position="27"/>
    </location>
</feature>
<evidence type="ECO:0000313" key="4">
    <source>
        <dbReference type="EMBL" id="RXS76232.1"/>
    </source>
</evidence>
<protein>
    <submittedName>
        <fullName evidence="4">Uncharacterized protein</fullName>
    </submittedName>
</protein>
<gene>
    <name evidence="4" type="ORF">ETP43_14180</name>
</gene>
<keyword evidence="3" id="KW-0472">Membrane</keyword>
<keyword evidence="3" id="KW-0812">Transmembrane</keyword>
<feature type="compositionally biased region" description="Low complexity" evidence="2">
    <location>
        <begin position="264"/>
        <end position="273"/>
    </location>
</feature>
<evidence type="ECO:0000256" key="3">
    <source>
        <dbReference type="SAM" id="Phobius"/>
    </source>
</evidence>
<evidence type="ECO:0000313" key="5">
    <source>
        <dbReference type="Proteomes" id="UP000290106"/>
    </source>
</evidence>
<proteinExistence type="predicted"/>
<name>A0A4Q1RKE4_9FIRM</name>
<feature type="coiled-coil region" evidence="1">
    <location>
        <begin position="34"/>
        <end position="66"/>
    </location>
</feature>
<evidence type="ECO:0000256" key="2">
    <source>
        <dbReference type="SAM" id="MobiDB-lite"/>
    </source>
</evidence>
<comment type="caution">
    <text evidence="4">The sequence shown here is derived from an EMBL/GenBank/DDBJ whole genome shotgun (WGS) entry which is preliminary data.</text>
</comment>
<keyword evidence="1" id="KW-0175">Coiled coil</keyword>
<feature type="region of interest" description="Disordered" evidence="2">
    <location>
        <begin position="211"/>
        <end position="240"/>
    </location>
</feature>
<dbReference type="EMBL" id="SDKC01000001">
    <property type="protein sequence ID" value="RXS76232.1"/>
    <property type="molecule type" value="Genomic_DNA"/>
</dbReference>
<feature type="compositionally biased region" description="Acidic residues" evidence="2">
    <location>
        <begin position="280"/>
        <end position="312"/>
    </location>
</feature>
<feature type="compositionally biased region" description="Low complexity" evidence="2">
    <location>
        <begin position="222"/>
        <end position="240"/>
    </location>
</feature>
<dbReference type="AlphaFoldDB" id="A0A4Q1RKE4"/>
<accession>A0A4Q1RKE4</accession>
<dbReference type="Proteomes" id="UP000290106">
    <property type="component" value="Unassembled WGS sequence"/>
</dbReference>
<feature type="region of interest" description="Disordered" evidence="2">
    <location>
        <begin position="252"/>
        <end position="312"/>
    </location>
</feature>
<feature type="compositionally biased region" description="Gly residues" evidence="2">
    <location>
        <begin position="252"/>
        <end position="263"/>
    </location>
</feature>
<keyword evidence="5" id="KW-1185">Reference proteome</keyword>
<evidence type="ECO:0000256" key="1">
    <source>
        <dbReference type="SAM" id="Coils"/>
    </source>
</evidence>
<dbReference type="RefSeq" id="WP_129258823.1">
    <property type="nucleotide sequence ID" value="NZ_SDKC01000001.1"/>
</dbReference>
<organism evidence="4 5">
    <name type="scientific">Blautia faecicola</name>
    <dbReference type="NCBI Taxonomy" id="2509240"/>
    <lineage>
        <taxon>Bacteria</taxon>
        <taxon>Bacillati</taxon>
        <taxon>Bacillota</taxon>
        <taxon>Clostridia</taxon>
        <taxon>Lachnospirales</taxon>
        <taxon>Lachnospiraceae</taxon>
        <taxon>Blautia</taxon>
    </lineage>
</organism>
<reference evidence="4 5" key="1">
    <citation type="submission" date="2019-01" db="EMBL/GenBank/DDBJ databases">
        <title>Blautia sp. nov. KGMB01111 isolated human feces.</title>
        <authorList>
            <person name="Park J.-E."/>
            <person name="Kim J.-S."/>
            <person name="Park S.-H."/>
        </authorList>
    </citation>
    <scope>NUCLEOTIDE SEQUENCE [LARGE SCALE GENOMIC DNA]</scope>
    <source>
        <strain evidence="4 5">KGMB01111</strain>
    </source>
</reference>
<keyword evidence="3" id="KW-1133">Transmembrane helix</keyword>